<dbReference type="GO" id="GO:0004888">
    <property type="term" value="F:transmembrane signaling receptor activity"/>
    <property type="evidence" value="ECO:0007669"/>
    <property type="project" value="InterPro"/>
</dbReference>
<gene>
    <name evidence="9" type="ORF">C7M84_020852</name>
</gene>
<protein>
    <recommendedName>
        <fullName evidence="8">Neurotransmitter-gated ion-channel ligand-binding domain-containing protein</fullName>
    </recommendedName>
</protein>
<feature type="disulfide bond" evidence="6">
    <location>
        <begin position="327"/>
        <end position="345"/>
    </location>
</feature>
<evidence type="ECO:0000256" key="2">
    <source>
        <dbReference type="ARBA" id="ARBA00022692"/>
    </source>
</evidence>
<evidence type="ECO:0000256" key="5">
    <source>
        <dbReference type="ARBA" id="ARBA00023157"/>
    </source>
</evidence>
<dbReference type="SUPFAM" id="SSF90112">
    <property type="entry name" value="Neurotransmitter-gated ion-channel transmembrane pore"/>
    <property type="match status" value="1"/>
</dbReference>
<keyword evidence="5 6" id="KW-1015">Disulfide bond</keyword>
<dbReference type="InterPro" id="IPR036719">
    <property type="entry name" value="Neuro-gated_channel_TM_sf"/>
</dbReference>
<dbReference type="EMBL" id="QCYY01004200">
    <property type="protein sequence ID" value="ROT61371.1"/>
    <property type="molecule type" value="Genomic_DNA"/>
</dbReference>
<proteinExistence type="predicted"/>
<organism evidence="9 10">
    <name type="scientific">Penaeus vannamei</name>
    <name type="common">Whiteleg shrimp</name>
    <name type="synonym">Litopenaeus vannamei</name>
    <dbReference type="NCBI Taxonomy" id="6689"/>
    <lineage>
        <taxon>Eukaryota</taxon>
        <taxon>Metazoa</taxon>
        <taxon>Ecdysozoa</taxon>
        <taxon>Arthropoda</taxon>
        <taxon>Crustacea</taxon>
        <taxon>Multicrustacea</taxon>
        <taxon>Malacostraca</taxon>
        <taxon>Eumalacostraca</taxon>
        <taxon>Eucarida</taxon>
        <taxon>Decapoda</taxon>
        <taxon>Dendrobranchiata</taxon>
        <taxon>Penaeoidea</taxon>
        <taxon>Penaeidae</taxon>
        <taxon>Penaeus</taxon>
    </lineage>
</organism>
<dbReference type="PANTHER" id="PTHR18945">
    <property type="entry name" value="NEUROTRANSMITTER GATED ION CHANNEL"/>
    <property type="match status" value="1"/>
</dbReference>
<dbReference type="SUPFAM" id="SSF63712">
    <property type="entry name" value="Nicotinic receptor ligand binding domain-like"/>
    <property type="match status" value="1"/>
</dbReference>
<feature type="domain" description="Neurotransmitter-gated ion-channel ligand-binding" evidence="8">
    <location>
        <begin position="360"/>
        <end position="523"/>
    </location>
</feature>
<dbReference type="Gene3D" id="2.60.120.200">
    <property type="match status" value="1"/>
</dbReference>
<dbReference type="InterPro" id="IPR036734">
    <property type="entry name" value="Neur_chan_lig-bd_sf"/>
</dbReference>
<dbReference type="InterPro" id="IPR006201">
    <property type="entry name" value="Neur_channel"/>
</dbReference>
<evidence type="ECO:0000259" key="8">
    <source>
        <dbReference type="Pfam" id="PF02931"/>
    </source>
</evidence>
<name>A0A423SAY4_PENVA</name>
<dbReference type="InterPro" id="IPR006202">
    <property type="entry name" value="Neur_chan_lig-bd"/>
</dbReference>
<dbReference type="GO" id="GO:0005230">
    <property type="term" value="F:extracellular ligand-gated monoatomic ion channel activity"/>
    <property type="evidence" value="ECO:0007669"/>
    <property type="project" value="InterPro"/>
</dbReference>
<comment type="caution">
    <text evidence="6">Lacks conserved residue(s) required for the propagation of feature annotation.</text>
</comment>
<sequence length="748" mass="84193">MDEESCPAELSDARLLVRTWQHLCLTVNDSGITLSTNGTSSTKSLTDILACQIGRANIYNVSMVLGSRLKSQSFSGSVVDTRFYGRQLGQKEIADFAGCLPGPQDFLPVPEGEAEGSAAVSNRSLTEMCEQPPKEFLALIVVRNNHREAKGICEALDGRLIDERDNYTLLAEQIADSRDVYDSTVQVWTRELTKGNHGWALSVTRTSEGSVHHTMEYNCHVRFYAVACFIPSDKTIFMKSDAVQEFSLFSHRRQLMLQSEAGEVLSKASCPGNDSVCFVIKRMGKVEKYSVLGSQHQLLGRREWVSSTTNKPFKAALSTCAEGFFTCDEGTCVDLRRRCDGLHDCPDESDEGSNCVMMAELPSTYWNMVCPQARPVVAVDVALDGVREVILEKNEFEAILSINTTWTDHRLLFINLGHSQLVLHEDIVSQLWVPNIEFLNARYQDNLSLRTKSSLQELYTVKALSNGTQGTLNSYEAMKHNGTDVVVSRTIKYLFAFSCQYDFFAFPFDTQTCDMQLHLQPFQGCQPEWNTSSGGIRVYGNRSTISIYSVSELRYTFDYRNRNVLTLKLLFVRRFEAYLLTTFLPCIILCALSQLTLTHFNLDDFTDRITVTLSLLIVIASLFSQMSSSVPSSPVPKCVDFFFFYCILRVSIVFFMHSSIGRSMASGDRQKDELVAVRGPTNALKLAWPETLQEQKQPVSTCRSRAINAAGICVTLLLDVLVTFVFVVWIIRDHYESHNQFSKYNRTE</sequence>
<dbReference type="PROSITE" id="PS01209">
    <property type="entry name" value="LDLRA_1"/>
    <property type="match status" value="1"/>
</dbReference>
<dbReference type="AlphaFoldDB" id="A0A423SAY4"/>
<feature type="transmembrane region" description="Helical" evidence="7">
    <location>
        <begin position="642"/>
        <end position="661"/>
    </location>
</feature>
<feature type="transmembrane region" description="Helical" evidence="7">
    <location>
        <begin position="706"/>
        <end position="731"/>
    </location>
</feature>
<evidence type="ECO:0000256" key="6">
    <source>
        <dbReference type="PROSITE-ProRule" id="PRU00124"/>
    </source>
</evidence>
<dbReference type="InterPro" id="IPR023415">
    <property type="entry name" value="LDLR_class-A_CS"/>
</dbReference>
<dbReference type="PROSITE" id="PS50068">
    <property type="entry name" value="LDLRA_2"/>
    <property type="match status" value="1"/>
</dbReference>
<comment type="subcellular location">
    <subcellularLocation>
        <location evidence="1">Membrane</location>
        <topology evidence="1">Multi-pass membrane protein</topology>
    </subcellularLocation>
</comment>
<dbReference type="InterPro" id="IPR002172">
    <property type="entry name" value="LDrepeatLR_classA_rpt"/>
</dbReference>
<dbReference type="SUPFAM" id="SSF49899">
    <property type="entry name" value="Concanavalin A-like lectins/glucanases"/>
    <property type="match status" value="1"/>
</dbReference>
<dbReference type="SMART" id="SM00192">
    <property type="entry name" value="LDLa"/>
    <property type="match status" value="1"/>
</dbReference>
<evidence type="ECO:0000256" key="7">
    <source>
        <dbReference type="SAM" id="Phobius"/>
    </source>
</evidence>
<dbReference type="Proteomes" id="UP000283509">
    <property type="component" value="Unassembled WGS sequence"/>
</dbReference>
<dbReference type="InterPro" id="IPR013320">
    <property type="entry name" value="ConA-like_dom_sf"/>
</dbReference>
<evidence type="ECO:0000313" key="10">
    <source>
        <dbReference type="Proteomes" id="UP000283509"/>
    </source>
</evidence>
<dbReference type="Pfam" id="PF00057">
    <property type="entry name" value="Ldl_recept_a"/>
    <property type="match status" value="1"/>
</dbReference>
<reference evidence="9 10" key="2">
    <citation type="submission" date="2019-01" db="EMBL/GenBank/DDBJ databases">
        <title>The decoding of complex shrimp genome reveals the adaptation for benthos swimmer, frequently molting mechanism and breeding impact on genome.</title>
        <authorList>
            <person name="Sun Y."/>
            <person name="Gao Y."/>
            <person name="Yu Y."/>
        </authorList>
    </citation>
    <scope>NUCLEOTIDE SEQUENCE [LARGE SCALE GENOMIC DNA]</scope>
    <source>
        <tissue evidence="9">Muscle</tissue>
    </source>
</reference>
<accession>A0A423SAY4</accession>
<keyword evidence="10" id="KW-1185">Reference proteome</keyword>
<dbReference type="Pfam" id="PF02931">
    <property type="entry name" value="Neur_chan_LBD"/>
    <property type="match status" value="1"/>
</dbReference>
<dbReference type="Gene3D" id="1.20.58.390">
    <property type="entry name" value="Neurotransmitter-gated ion-channel transmembrane domain"/>
    <property type="match status" value="1"/>
</dbReference>
<feature type="disulfide bond" evidence="6">
    <location>
        <begin position="320"/>
        <end position="332"/>
    </location>
</feature>
<feature type="transmembrane region" description="Helical" evidence="7">
    <location>
        <begin position="577"/>
        <end position="597"/>
    </location>
</feature>
<dbReference type="Gene3D" id="2.70.170.10">
    <property type="entry name" value="Neurotransmitter-gated ion-channel ligand-binding domain"/>
    <property type="match status" value="1"/>
</dbReference>
<keyword evidence="4 7" id="KW-0472">Membrane</keyword>
<dbReference type="CDD" id="cd00112">
    <property type="entry name" value="LDLa"/>
    <property type="match status" value="1"/>
</dbReference>
<dbReference type="Gene3D" id="4.10.400.10">
    <property type="entry name" value="Low-density Lipoprotein Receptor"/>
    <property type="match status" value="1"/>
</dbReference>
<reference evidence="9 10" key="1">
    <citation type="submission" date="2018-04" db="EMBL/GenBank/DDBJ databases">
        <authorList>
            <person name="Zhang X."/>
            <person name="Yuan J."/>
            <person name="Li F."/>
            <person name="Xiang J."/>
        </authorList>
    </citation>
    <scope>NUCLEOTIDE SEQUENCE [LARGE SCALE GENOMIC DNA]</scope>
    <source>
        <tissue evidence="9">Muscle</tissue>
    </source>
</reference>
<feature type="transmembrane region" description="Helical" evidence="7">
    <location>
        <begin position="609"/>
        <end position="630"/>
    </location>
</feature>
<keyword evidence="2 7" id="KW-0812">Transmembrane</keyword>
<evidence type="ECO:0000313" key="9">
    <source>
        <dbReference type="EMBL" id="ROT61371.1"/>
    </source>
</evidence>
<dbReference type="GO" id="GO:0016020">
    <property type="term" value="C:membrane"/>
    <property type="evidence" value="ECO:0007669"/>
    <property type="project" value="UniProtKB-SubCell"/>
</dbReference>
<dbReference type="InterPro" id="IPR036055">
    <property type="entry name" value="LDL_receptor-like_sf"/>
</dbReference>
<keyword evidence="3 7" id="KW-1133">Transmembrane helix</keyword>
<dbReference type="OrthoDB" id="6351594at2759"/>
<dbReference type="InterPro" id="IPR038050">
    <property type="entry name" value="Neuro_actylchol_rec"/>
</dbReference>
<comment type="caution">
    <text evidence="9">The sequence shown here is derived from an EMBL/GenBank/DDBJ whole genome shotgun (WGS) entry which is preliminary data.</text>
</comment>
<evidence type="ECO:0000256" key="4">
    <source>
        <dbReference type="ARBA" id="ARBA00023136"/>
    </source>
</evidence>
<dbReference type="SUPFAM" id="SSF57424">
    <property type="entry name" value="LDL receptor-like module"/>
    <property type="match status" value="1"/>
</dbReference>
<evidence type="ECO:0000256" key="3">
    <source>
        <dbReference type="ARBA" id="ARBA00022989"/>
    </source>
</evidence>
<evidence type="ECO:0000256" key="1">
    <source>
        <dbReference type="ARBA" id="ARBA00004141"/>
    </source>
</evidence>